<organism evidence="6 7">
    <name type="scientific">Caenorhabditis angaria</name>
    <dbReference type="NCBI Taxonomy" id="860376"/>
    <lineage>
        <taxon>Eukaryota</taxon>
        <taxon>Metazoa</taxon>
        <taxon>Ecdysozoa</taxon>
        <taxon>Nematoda</taxon>
        <taxon>Chromadorea</taxon>
        <taxon>Rhabditida</taxon>
        <taxon>Rhabditina</taxon>
        <taxon>Rhabditomorpha</taxon>
        <taxon>Rhabditoidea</taxon>
        <taxon>Rhabditidae</taxon>
        <taxon>Peloderinae</taxon>
        <taxon>Caenorhabditis</taxon>
    </lineage>
</organism>
<dbReference type="GO" id="GO:0016020">
    <property type="term" value="C:membrane"/>
    <property type="evidence" value="ECO:0007669"/>
    <property type="project" value="UniProtKB-SubCell"/>
</dbReference>
<name>A0A9P1MY29_9PELO</name>
<dbReference type="EMBL" id="CANHGI010000002">
    <property type="protein sequence ID" value="CAI5440980.1"/>
    <property type="molecule type" value="Genomic_DNA"/>
</dbReference>
<protein>
    <submittedName>
        <fullName evidence="6">Uncharacterized protein</fullName>
    </submittedName>
</protein>
<dbReference type="PRINTS" id="PR00697">
    <property type="entry name" value="TMPROTEINSRA"/>
</dbReference>
<dbReference type="Pfam" id="PF02117">
    <property type="entry name" value="7TM_GPCR_Sra"/>
    <property type="match status" value="1"/>
</dbReference>
<keyword evidence="7" id="KW-1185">Reference proteome</keyword>
<feature type="transmembrane region" description="Helical" evidence="5">
    <location>
        <begin position="266"/>
        <end position="292"/>
    </location>
</feature>
<keyword evidence="4 5" id="KW-0472">Membrane</keyword>
<evidence type="ECO:0000256" key="5">
    <source>
        <dbReference type="SAM" id="Phobius"/>
    </source>
</evidence>
<dbReference type="SUPFAM" id="SSF81321">
    <property type="entry name" value="Family A G protein-coupled receptor-like"/>
    <property type="match status" value="1"/>
</dbReference>
<dbReference type="GO" id="GO:0004930">
    <property type="term" value="F:G protein-coupled receptor activity"/>
    <property type="evidence" value="ECO:0007669"/>
    <property type="project" value="InterPro"/>
</dbReference>
<dbReference type="GO" id="GO:0004984">
    <property type="term" value="F:olfactory receptor activity"/>
    <property type="evidence" value="ECO:0007669"/>
    <property type="project" value="TreeGrafter"/>
</dbReference>
<proteinExistence type="predicted"/>
<feature type="transmembrane region" description="Helical" evidence="5">
    <location>
        <begin position="233"/>
        <end position="260"/>
    </location>
</feature>
<dbReference type="OrthoDB" id="5801916at2759"/>
<dbReference type="PANTHER" id="PTHR31357">
    <property type="entry name" value="SERPENTINE RECEPTOR CLASS ALPHA-10"/>
    <property type="match status" value="1"/>
</dbReference>
<accession>A0A9P1MY29</accession>
<feature type="transmembrane region" description="Helical" evidence="5">
    <location>
        <begin position="17"/>
        <end position="41"/>
    </location>
</feature>
<feature type="transmembrane region" description="Helical" evidence="5">
    <location>
        <begin position="139"/>
        <end position="160"/>
    </location>
</feature>
<dbReference type="AlphaFoldDB" id="A0A9P1MY29"/>
<dbReference type="InterPro" id="IPR051080">
    <property type="entry name" value="Nematode_rcpt-like_serp_alpha"/>
</dbReference>
<evidence type="ECO:0000313" key="7">
    <source>
        <dbReference type="Proteomes" id="UP001152747"/>
    </source>
</evidence>
<comment type="caution">
    <text evidence="6">The sequence shown here is derived from an EMBL/GenBank/DDBJ whole genome shotgun (WGS) entry which is preliminary data.</text>
</comment>
<evidence type="ECO:0000313" key="6">
    <source>
        <dbReference type="EMBL" id="CAI5440980.1"/>
    </source>
</evidence>
<keyword evidence="3 5" id="KW-1133">Transmembrane helix</keyword>
<evidence type="ECO:0000256" key="1">
    <source>
        <dbReference type="ARBA" id="ARBA00004141"/>
    </source>
</evidence>
<evidence type="ECO:0000256" key="3">
    <source>
        <dbReference type="ARBA" id="ARBA00022989"/>
    </source>
</evidence>
<gene>
    <name evidence="6" type="ORF">CAMP_LOCUS3617</name>
</gene>
<dbReference type="InterPro" id="IPR000344">
    <property type="entry name" value="7TM_GPCR_serpentine_rcpt_Sra"/>
</dbReference>
<comment type="subcellular location">
    <subcellularLocation>
        <location evidence="1">Membrane</location>
        <topology evidence="1">Multi-pass membrane protein</topology>
    </subcellularLocation>
</comment>
<dbReference type="PANTHER" id="PTHR31357:SF11">
    <property type="entry name" value="SERPENTINE RECEPTOR CLASS ALPHA-11"/>
    <property type="match status" value="1"/>
</dbReference>
<feature type="transmembrane region" description="Helical" evidence="5">
    <location>
        <begin position="53"/>
        <end position="75"/>
    </location>
</feature>
<keyword evidence="2 5" id="KW-0812">Transmembrane</keyword>
<evidence type="ECO:0000256" key="4">
    <source>
        <dbReference type="ARBA" id="ARBA00023136"/>
    </source>
</evidence>
<sequence length="327" mass="37957">MSSDCLTPEQHAIYKSPIYLCFITWNLLIATLTFILTFFALKSLIYRSILPKPTILLLISLLIFGNIHQLFYILMKIRFIFRVFSAESPCDILDYAVNCRVITSGMLGAAWGCVFMQIALSFERMLATVFEAVHRKLRYWYCGVSIGFVFCSSFSLIPIISNQDSGEDRVQNCGYLSTQAGQTINMINDIFLIFTIFQVFFDILLLKYSVVLEKRKNFKITERYQSIESLKSTQAMFFLSISHFFFTILNLTIIVTLNYLRSFISFQILSLILTVIYITPYSCLFSPIVLLLTLNHIKNQRKTTIRSMVQQKQTQSSHLTEMRKMWN</sequence>
<feature type="transmembrane region" description="Helical" evidence="5">
    <location>
        <begin position="190"/>
        <end position="212"/>
    </location>
</feature>
<evidence type="ECO:0000256" key="2">
    <source>
        <dbReference type="ARBA" id="ARBA00022692"/>
    </source>
</evidence>
<reference evidence="6" key="1">
    <citation type="submission" date="2022-11" db="EMBL/GenBank/DDBJ databases">
        <authorList>
            <person name="Kikuchi T."/>
        </authorList>
    </citation>
    <scope>NUCLEOTIDE SEQUENCE</scope>
    <source>
        <strain evidence="6">PS1010</strain>
    </source>
</reference>
<dbReference type="Proteomes" id="UP001152747">
    <property type="component" value="Unassembled WGS sequence"/>
</dbReference>